<dbReference type="GO" id="GO:0000287">
    <property type="term" value="F:magnesium ion binding"/>
    <property type="evidence" value="ECO:0007669"/>
    <property type="project" value="UniProtKB-UniRule"/>
</dbReference>
<evidence type="ECO:0000313" key="15">
    <source>
        <dbReference type="EMBL" id="SUQ19135.1"/>
    </source>
</evidence>
<dbReference type="SUPFAM" id="SSF52518">
    <property type="entry name" value="Thiamin diphosphate-binding fold (THDP-binding)"/>
    <property type="match status" value="2"/>
</dbReference>
<dbReference type="FunFam" id="3.40.50.1220:FF:000008">
    <property type="entry name" value="Acetolactate synthase"/>
    <property type="match status" value="1"/>
</dbReference>
<keyword evidence="6 11" id="KW-0808">Transferase</keyword>
<dbReference type="EMBL" id="UHJL01000001">
    <property type="protein sequence ID" value="SUQ19135.1"/>
    <property type="molecule type" value="Genomic_DNA"/>
</dbReference>
<sequence>MANKTLSGAEVIIECLKREGVDTIFGYPGGSAIPMFDAILDSSIKVVLSRHEQGATHMADGYARQTGKVGVALVTSGPGATNTFTGIYTALMDSSPIVVLTAQTTTPNLGKDAFQECDTSGMTFATVKHSYLVKDTNDLPRVMKEAFHIARSGRPGPVLIDLPKDVTAGPCTAPFTDQMDLPGYKIPTYASTESVEKAAEYLKNSKKPLLLVGHGAMISGAHRQVKELAEKLGAPVCCTMLGLGAFPTDHELSLGMLGMHGTIYANKAVLECDLILSIGSRWDDRITGKLSEFCKNAVKMHIDIDPAEEGKVLQPDVFMCGDAKLVLEQLLPMVNKLDTADWIKTCQTWKKRYPLTYAKQGGLRMQHIVATVSELTQGKAIVTTDVGQHQMWVAQFFHINYPRQLHSSGGAGTMGFGFPAAIGAAFGNETGWPVCSFSGDGGFQMTEAELATAAIHKLPIKIFVMDNKYLGMVRQWQELFYDHRYSSVDMRGNPDFVKLAEAYGIPGLRIKRPADAERVIQKALDYNDGPILIHCECEKEDNVFPMIPAGAPITSMITEQPKTQLEKPTGST</sequence>
<dbReference type="Proteomes" id="UP000255423">
    <property type="component" value="Unassembled WGS sequence"/>
</dbReference>
<evidence type="ECO:0000256" key="3">
    <source>
        <dbReference type="ARBA" id="ARBA00007812"/>
    </source>
</evidence>
<dbReference type="InterPro" id="IPR039368">
    <property type="entry name" value="AHAS_TPP"/>
</dbReference>
<dbReference type="InterPro" id="IPR012000">
    <property type="entry name" value="Thiamin_PyroP_enz_cen_dom"/>
</dbReference>
<dbReference type="InterPro" id="IPR012001">
    <property type="entry name" value="Thiamin_PyroP_enz_TPP-bd_dom"/>
</dbReference>
<dbReference type="Gene3D" id="3.40.50.1220">
    <property type="entry name" value="TPP-binding domain"/>
    <property type="match status" value="1"/>
</dbReference>
<organism evidence="15 16">
    <name type="scientific">Fibrobacter succinogenes</name>
    <name type="common">Bacteroides succinogenes</name>
    <dbReference type="NCBI Taxonomy" id="833"/>
    <lineage>
        <taxon>Bacteria</taxon>
        <taxon>Pseudomonadati</taxon>
        <taxon>Fibrobacterota</taxon>
        <taxon>Fibrobacteria</taxon>
        <taxon>Fibrobacterales</taxon>
        <taxon>Fibrobacteraceae</taxon>
        <taxon>Fibrobacter</taxon>
    </lineage>
</organism>
<keyword evidence="9 11" id="KW-0786">Thiamine pyrophosphate</keyword>
<name>A0A380RV11_FIBSU</name>
<keyword evidence="5 11" id="KW-0028">Amino-acid biosynthesis</keyword>
<comment type="cofactor">
    <cofactor evidence="11">
        <name>thiamine diphosphate</name>
        <dbReference type="ChEBI" id="CHEBI:58937"/>
    </cofactor>
    <text evidence="11">Binds 1 thiamine pyrophosphate per subunit.</text>
</comment>
<dbReference type="NCBIfam" id="TIGR00118">
    <property type="entry name" value="acolac_lg"/>
    <property type="match status" value="1"/>
</dbReference>
<dbReference type="GO" id="GO:0005948">
    <property type="term" value="C:acetolactate synthase complex"/>
    <property type="evidence" value="ECO:0007669"/>
    <property type="project" value="TreeGrafter"/>
</dbReference>
<dbReference type="EC" id="2.2.1.6" evidence="4 11"/>
<dbReference type="GO" id="GO:0003984">
    <property type="term" value="F:acetolactate synthase activity"/>
    <property type="evidence" value="ECO:0007669"/>
    <property type="project" value="UniProtKB-EC"/>
</dbReference>
<evidence type="ECO:0000256" key="10">
    <source>
        <dbReference type="ARBA" id="ARBA00023304"/>
    </source>
</evidence>
<dbReference type="Pfam" id="PF02776">
    <property type="entry name" value="TPP_enzyme_N"/>
    <property type="match status" value="1"/>
</dbReference>
<evidence type="ECO:0000259" key="14">
    <source>
        <dbReference type="Pfam" id="PF02776"/>
    </source>
</evidence>
<evidence type="ECO:0000256" key="8">
    <source>
        <dbReference type="ARBA" id="ARBA00022842"/>
    </source>
</evidence>
<evidence type="ECO:0000256" key="1">
    <source>
        <dbReference type="ARBA" id="ARBA00004974"/>
    </source>
</evidence>
<dbReference type="Gene3D" id="3.40.50.970">
    <property type="match status" value="2"/>
</dbReference>
<dbReference type="InterPro" id="IPR012846">
    <property type="entry name" value="Acetolactate_synth_lsu"/>
</dbReference>
<comment type="similarity">
    <text evidence="3 11">Belongs to the TPP enzyme family.</text>
</comment>
<feature type="domain" description="Thiamine pyrophosphate enzyme TPP-binding" evidence="13">
    <location>
        <begin position="385"/>
        <end position="535"/>
    </location>
</feature>
<dbReference type="Pfam" id="PF00205">
    <property type="entry name" value="TPP_enzyme_M"/>
    <property type="match status" value="1"/>
</dbReference>
<dbReference type="FunFam" id="3.40.50.970:FF:000007">
    <property type="entry name" value="Acetolactate synthase"/>
    <property type="match status" value="1"/>
</dbReference>
<dbReference type="InterPro" id="IPR045229">
    <property type="entry name" value="TPP_enz"/>
</dbReference>
<dbReference type="SUPFAM" id="SSF52467">
    <property type="entry name" value="DHS-like NAD/FAD-binding domain"/>
    <property type="match status" value="1"/>
</dbReference>
<evidence type="ECO:0000256" key="11">
    <source>
        <dbReference type="RuleBase" id="RU003591"/>
    </source>
</evidence>
<dbReference type="AlphaFoldDB" id="A0A380RV11"/>
<keyword evidence="7 11" id="KW-0479">Metal-binding</keyword>
<dbReference type="InterPro" id="IPR011766">
    <property type="entry name" value="TPP_enzyme_TPP-bd"/>
</dbReference>
<dbReference type="CDD" id="cd02015">
    <property type="entry name" value="TPP_AHAS"/>
    <property type="match status" value="1"/>
</dbReference>
<evidence type="ECO:0000256" key="5">
    <source>
        <dbReference type="ARBA" id="ARBA00022605"/>
    </source>
</evidence>
<evidence type="ECO:0000259" key="12">
    <source>
        <dbReference type="Pfam" id="PF00205"/>
    </source>
</evidence>
<dbReference type="GO" id="GO:0030976">
    <property type="term" value="F:thiamine pyrophosphate binding"/>
    <property type="evidence" value="ECO:0007669"/>
    <property type="project" value="UniProtKB-UniRule"/>
</dbReference>
<dbReference type="GO" id="GO:0009099">
    <property type="term" value="P:L-valine biosynthetic process"/>
    <property type="evidence" value="ECO:0007669"/>
    <property type="project" value="UniProtKB-UniPathway"/>
</dbReference>
<proteinExistence type="inferred from homology"/>
<evidence type="ECO:0000256" key="6">
    <source>
        <dbReference type="ARBA" id="ARBA00022679"/>
    </source>
</evidence>
<reference evidence="15 16" key="1">
    <citation type="submission" date="2017-08" db="EMBL/GenBank/DDBJ databases">
        <authorList>
            <person name="de Groot N.N."/>
        </authorList>
    </citation>
    <scope>NUCLEOTIDE SEQUENCE [LARGE SCALE GENOMIC DNA]</scope>
    <source>
        <strain evidence="15 16">HM2</strain>
    </source>
</reference>
<comment type="cofactor">
    <cofactor evidence="11">
        <name>Mg(2+)</name>
        <dbReference type="ChEBI" id="CHEBI:18420"/>
    </cofactor>
    <text evidence="11">Binds 1 Mg(2+) ion per subunit.</text>
</comment>
<dbReference type="UniPathway" id="UPA00049">
    <property type="reaction ID" value="UER00059"/>
</dbReference>
<dbReference type="PANTHER" id="PTHR18968:SF13">
    <property type="entry name" value="ACETOLACTATE SYNTHASE CATALYTIC SUBUNIT, MITOCHONDRIAL"/>
    <property type="match status" value="1"/>
</dbReference>
<dbReference type="OMA" id="QETDMIG"/>
<keyword evidence="8 11" id="KW-0460">Magnesium</keyword>
<dbReference type="InterPro" id="IPR029061">
    <property type="entry name" value="THDP-binding"/>
</dbReference>
<evidence type="ECO:0000256" key="9">
    <source>
        <dbReference type="ARBA" id="ARBA00023052"/>
    </source>
</evidence>
<dbReference type="PANTHER" id="PTHR18968">
    <property type="entry name" value="THIAMINE PYROPHOSPHATE ENZYMES"/>
    <property type="match status" value="1"/>
</dbReference>
<comment type="pathway">
    <text evidence="1 11">Amino-acid biosynthesis; L-isoleucine biosynthesis; L-isoleucine from 2-oxobutanoate: step 1/4.</text>
</comment>
<keyword evidence="10 11" id="KW-0100">Branched-chain amino acid biosynthesis</keyword>
<evidence type="ECO:0000256" key="7">
    <source>
        <dbReference type="ARBA" id="ARBA00022723"/>
    </source>
</evidence>
<feature type="domain" description="Thiamine pyrophosphate enzyme central" evidence="12">
    <location>
        <begin position="195"/>
        <end position="330"/>
    </location>
</feature>
<gene>
    <name evidence="15" type="ORF">SAMN05661053_0362</name>
</gene>
<feature type="domain" description="Thiamine pyrophosphate enzyme N-terminal TPP-binding" evidence="14">
    <location>
        <begin position="7"/>
        <end position="121"/>
    </location>
</feature>
<dbReference type="RefSeq" id="WP_014547308.1">
    <property type="nucleotide sequence ID" value="NZ_CACZHM010000006.1"/>
</dbReference>
<comment type="catalytic activity">
    <reaction evidence="11">
        <text>2 pyruvate + H(+) = (2S)-2-acetolactate + CO2</text>
        <dbReference type="Rhea" id="RHEA:25249"/>
        <dbReference type="ChEBI" id="CHEBI:15361"/>
        <dbReference type="ChEBI" id="CHEBI:15378"/>
        <dbReference type="ChEBI" id="CHEBI:16526"/>
        <dbReference type="ChEBI" id="CHEBI:58476"/>
        <dbReference type="EC" id="2.2.1.6"/>
    </reaction>
</comment>
<dbReference type="GO" id="GO:0009097">
    <property type="term" value="P:isoleucine biosynthetic process"/>
    <property type="evidence" value="ECO:0007669"/>
    <property type="project" value="UniProtKB-UniPathway"/>
</dbReference>
<evidence type="ECO:0000256" key="4">
    <source>
        <dbReference type="ARBA" id="ARBA00013145"/>
    </source>
</evidence>
<dbReference type="CDD" id="cd07035">
    <property type="entry name" value="TPP_PYR_POX_like"/>
    <property type="match status" value="1"/>
</dbReference>
<dbReference type="Pfam" id="PF02775">
    <property type="entry name" value="TPP_enzyme_C"/>
    <property type="match status" value="1"/>
</dbReference>
<evidence type="ECO:0000313" key="16">
    <source>
        <dbReference type="Proteomes" id="UP000255423"/>
    </source>
</evidence>
<evidence type="ECO:0000259" key="13">
    <source>
        <dbReference type="Pfam" id="PF02775"/>
    </source>
</evidence>
<dbReference type="UniPathway" id="UPA00047">
    <property type="reaction ID" value="UER00055"/>
</dbReference>
<comment type="pathway">
    <text evidence="2 11">Amino-acid biosynthesis; L-valine biosynthesis; L-valine from pyruvate: step 1/4.</text>
</comment>
<dbReference type="InterPro" id="IPR029035">
    <property type="entry name" value="DHS-like_NAD/FAD-binding_dom"/>
</dbReference>
<evidence type="ECO:0000256" key="2">
    <source>
        <dbReference type="ARBA" id="ARBA00005025"/>
    </source>
</evidence>
<dbReference type="GO" id="GO:0050660">
    <property type="term" value="F:flavin adenine dinucleotide binding"/>
    <property type="evidence" value="ECO:0007669"/>
    <property type="project" value="InterPro"/>
</dbReference>
<accession>A0A380RV11</accession>
<protein>
    <recommendedName>
        <fullName evidence="4 11">Acetolactate synthase</fullName>
        <ecNumber evidence="4 11">2.2.1.6</ecNumber>
    </recommendedName>
</protein>